<dbReference type="Gene3D" id="2.30.30.390">
    <property type="entry name" value="Hemimethylated DNA-binding domain"/>
    <property type="match status" value="1"/>
</dbReference>
<dbReference type="GO" id="GO:0003677">
    <property type="term" value="F:DNA binding"/>
    <property type="evidence" value="ECO:0007669"/>
    <property type="project" value="InterPro"/>
</dbReference>
<dbReference type="SMART" id="SM00992">
    <property type="entry name" value="YccV-like"/>
    <property type="match status" value="1"/>
</dbReference>
<dbReference type="STRING" id="106004.A0A1Y2DP12"/>
<dbReference type="Gene3D" id="1.20.1280.50">
    <property type="match status" value="1"/>
</dbReference>
<dbReference type="InterPro" id="IPR011722">
    <property type="entry name" value="Hemimethylated_DNA-bd_dom"/>
</dbReference>
<reference evidence="2 3" key="1">
    <citation type="submission" date="2016-07" db="EMBL/GenBank/DDBJ databases">
        <title>Pervasive Adenine N6-methylation of Active Genes in Fungi.</title>
        <authorList>
            <consortium name="DOE Joint Genome Institute"/>
            <person name="Mondo S.J."/>
            <person name="Dannebaum R.O."/>
            <person name="Kuo R.C."/>
            <person name="Labutti K."/>
            <person name="Haridas S."/>
            <person name="Kuo A."/>
            <person name="Salamov A."/>
            <person name="Ahrendt S.R."/>
            <person name="Lipzen A."/>
            <person name="Sullivan W."/>
            <person name="Andreopoulos W.B."/>
            <person name="Clum A."/>
            <person name="Lindquist E."/>
            <person name="Daum C."/>
            <person name="Ramamoorthy G.K."/>
            <person name="Gryganskyi A."/>
            <person name="Culley D."/>
            <person name="Magnuson J.K."/>
            <person name="James T.Y."/>
            <person name="O'Malley M.A."/>
            <person name="Stajich J.E."/>
            <person name="Spatafora J.W."/>
            <person name="Visel A."/>
            <person name="Grigoriev I.V."/>
        </authorList>
    </citation>
    <scope>NUCLEOTIDE SEQUENCE [LARGE SCALE GENOMIC DNA]</scope>
    <source>
        <strain evidence="2 3">62-1032</strain>
    </source>
</reference>
<sequence>MADTEQPTLPPELLTYILTFLSPQDSLSVPTLLACSLVSSSFLALARHSAVWRPHAHWKRGTLLLQPNEDAYLYYKRRSGSDLEALKDVNTMASSGVGRLPLLERIRTTYGEEVVEALAGKLEGKGETWMTCRYWSEETRKGIARDIAVQIWKSIQNGELDEAVGFERGAAAFAAFRGADPFDVLERYEISRHQPLLDALAISTERLTAEAALPQIARDTCRYMRELGLKPANSQQFHHIDNHFLNLVWDTAVAGASRGTLPMSLVAIFCALLRRLPASYDVQARPIGFPGLLLAGVANRGQENWIYVNVFSGGDVLSRSDLSSLLGNMGGGMSLQPEFLRPATAKEMCHRISRNILTSVRTADDPHPNDPLAATASLYAVATSLFILSPPEEPVVTYANWMVQLAQAEFSSDVSFLENEVIGTYRSPGRMAEVAEICEAIRDEDAGEMSVVKSREGIIWRLGHVFRHRLFGYIGVIRGYDLTCEASEQWIQAMQVDRLAYGRHQPFYHVLVDGSSRYVAQENITNDDSVPESAFNRLKDNVLVGRYFRKPELKEGGRWGFAVSEEVRRMYPDG</sequence>
<dbReference type="EMBL" id="MCGR01000074">
    <property type="protein sequence ID" value="ORY60395.1"/>
    <property type="molecule type" value="Genomic_DNA"/>
</dbReference>
<dbReference type="InterPro" id="IPR032698">
    <property type="entry name" value="SirB1_N"/>
</dbReference>
<dbReference type="PANTHER" id="PTHR31350">
    <property type="entry name" value="SI:DKEY-261L7.2"/>
    <property type="match status" value="1"/>
</dbReference>
<evidence type="ECO:0000313" key="2">
    <source>
        <dbReference type="EMBL" id="ORY60395.1"/>
    </source>
</evidence>
<keyword evidence="3" id="KW-1185">Reference proteome</keyword>
<dbReference type="SUPFAM" id="SSF81383">
    <property type="entry name" value="F-box domain"/>
    <property type="match status" value="1"/>
</dbReference>
<dbReference type="PROSITE" id="PS50181">
    <property type="entry name" value="FBOX"/>
    <property type="match status" value="1"/>
</dbReference>
<dbReference type="Proteomes" id="UP000193467">
    <property type="component" value="Unassembled WGS sequence"/>
</dbReference>
<dbReference type="Pfam" id="PF12937">
    <property type="entry name" value="F-box-like"/>
    <property type="match status" value="1"/>
</dbReference>
<evidence type="ECO:0000259" key="1">
    <source>
        <dbReference type="PROSITE" id="PS50181"/>
    </source>
</evidence>
<proteinExistence type="predicted"/>
<dbReference type="PANTHER" id="PTHR31350:SF27">
    <property type="entry name" value="HEMIMETHYLATED DNA-BINDING DOMAIN-CONTAINING PROTEIN"/>
    <property type="match status" value="1"/>
</dbReference>
<organism evidence="2 3">
    <name type="scientific">Leucosporidium creatinivorum</name>
    <dbReference type="NCBI Taxonomy" id="106004"/>
    <lineage>
        <taxon>Eukaryota</taxon>
        <taxon>Fungi</taxon>
        <taxon>Dikarya</taxon>
        <taxon>Basidiomycota</taxon>
        <taxon>Pucciniomycotina</taxon>
        <taxon>Microbotryomycetes</taxon>
        <taxon>Leucosporidiales</taxon>
        <taxon>Leucosporidium</taxon>
    </lineage>
</organism>
<protein>
    <recommendedName>
        <fullName evidence="1">F-box domain-containing protein</fullName>
    </recommendedName>
</protein>
<dbReference type="Pfam" id="PF08755">
    <property type="entry name" value="YccV-like"/>
    <property type="match status" value="1"/>
</dbReference>
<dbReference type="NCBIfam" id="TIGR02097">
    <property type="entry name" value="yccV"/>
    <property type="match status" value="1"/>
</dbReference>
<comment type="caution">
    <text evidence="2">The sequence shown here is derived from an EMBL/GenBank/DDBJ whole genome shotgun (WGS) entry which is preliminary data.</text>
</comment>
<feature type="domain" description="F-box" evidence="1">
    <location>
        <begin position="3"/>
        <end position="55"/>
    </location>
</feature>
<name>A0A1Y2DP12_9BASI</name>
<dbReference type="SUPFAM" id="SSF141255">
    <property type="entry name" value="YccV-like"/>
    <property type="match status" value="1"/>
</dbReference>
<dbReference type="InParanoid" id="A0A1Y2DP12"/>
<dbReference type="InterPro" id="IPR001810">
    <property type="entry name" value="F-box_dom"/>
</dbReference>
<evidence type="ECO:0000313" key="3">
    <source>
        <dbReference type="Proteomes" id="UP000193467"/>
    </source>
</evidence>
<dbReference type="AlphaFoldDB" id="A0A1Y2DP12"/>
<accession>A0A1Y2DP12</accession>
<dbReference type="OrthoDB" id="28868at2759"/>
<dbReference type="InterPro" id="IPR036623">
    <property type="entry name" value="Hemimethylated_DNA-bd_sf"/>
</dbReference>
<gene>
    <name evidence="2" type="ORF">BCR35DRAFT_309183</name>
</gene>
<dbReference type="InterPro" id="IPR036047">
    <property type="entry name" value="F-box-like_dom_sf"/>
</dbReference>
<dbReference type="Pfam" id="PF13369">
    <property type="entry name" value="Transglut_core2"/>
    <property type="match status" value="1"/>
</dbReference>